<dbReference type="GO" id="GO:0005960">
    <property type="term" value="C:glycine cleavage complex"/>
    <property type="evidence" value="ECO:0007669"/>
    <property type="project" value="EnsemblFungi"/>
</dbReference>
<keyword evidence="16" id="KW-1185">Reference proteome</keyword>
<keyword evidence="7 12" id="KW-0809">Transit peptide</keyword>
<dbReference type="STRING" id="675824.A0A1E3Q8S0"/>
<accession>A0A1E3Q8S0</accession>
<feature type="binding site" evidence="11">
    <location>
        <position position="243"/>
    </location>
    <ligand>
        <name>substrate</name>
    </ligand>
</feature>
<evidence type="ECO:0000256" key="5">
    <source>
        <dbReference type="ARBA" id="ARBA00022576"/>
    </source>
</evidence>
<evidence type="ECO:0000259" key="13">
    <source>
        <dbReference type="Pfam" id="PF01571"/>
    </source>
</evidence>
<comment type="similarity">
    <text evidence="2 12">Belongs to the GcvT family.</text>
</comment>
<dbReference type="InterPro" id="IPR013977">
    <property type="entry name" value="GcvT_C"/>
</dbReference>
<name>A0A1E3Q8S0_LIPST</name>
<dbReference type="Gene3D" id="4.10.1250.10">
    <property type="entry name" value="Aminomethyltransferase fragment"/>
    <property type="match status" value="1"/>
</dbReference>
<dbReference type="EMBL" id="KV454293">
    <property type="protein sequence ID" value="ODQ73894.1"/>
    <property type="molecule type" value="Genomic_DNA"/>
</dbReference>
<evidence type="ECO:0000256" key="6">
    <source>
        <dbReference type="ARBA" id="ARBA00022679"/>
    </source>
</evidence>
<dbReference type="GO" id="GO:0006546">
    <property type="term" value="P:glycine catabolic process"/>
    <property type="evidence" value="ECO:0007669"/>
    <property type="project" value="InterPro"/>
</dbReference>
<evidence type="ECO:0000256" key="12">
    <source>
        <dbReference type="RuleBase" id="RU003981"/>
    </source>
</evidence>
<evidence type="ECO:0000256" key="3">
    <source>
        <dbReference type="ARBA" id="ARBA00011690"/>
    </source>
</evidence>
<comment type="function">
    <text evidence="12">The glycine cleavage system catalyzes the degradation of glycine.</text>
</comment>
<comment type="subunit">
    <text evidence="3 12">The glycine cleavage system is composed of four proteins: P, T, L and H.</text>
</comment>
<organism evidence="15 16">
    <name type="scientific">Lipomyces starkeyi NRRL Y-11557</name>
    <dbReference type="NCBI Taxonomy" id="675824"/>
    <lineage>
        <taxon>Eukaryota</taxon>
        <taxon>Fungi</taxon>
        <taxon>Dikarya</taxon>
        <taxon>Ascomycota</taxon>
        <taxon>Saccharomycotina</taxon>
        <taxon>Lipomycetes</taxon>
        <taxon>Lipomycetales</taxon>
        <taxon>Lipomycetaceae</taxon>
        <taxon>Lipomyces</taxon>
    </lineage>
</organism>
<dbReference type="PANTHER" id="PTHR43757">
    <property type="entry name" value="AMINOMETHYLTRANSFERASE"/>
    <property type="match status" value="1"/>
</dbReference>
<evidence type="ECO:0000256" key="4">
    <source>
        <dbReference type="ARBA" id="ARBA00012616"/>
    </source>
</evidence>
<dbReference type="Pfam" id="PF01571">
    <property type="entry name" value="GCV_T"/>
    <property type="match status" value="1"/>
</dbReference>
<dbReference type="AlphaFoldDB" id="A0A1E3Q8S0"/>
<evidence type="ECO:0000259" key="14">
    <source>
        <dbReference type="Pfam" id="PF08669"/>
    </source>
</evidence>
<dbReference type="GO" id="GO:0004047">
    <property type="term" value="F:aminomethyltransferase activity"/>
    <property type="evidence" value="ECO:0007669"/>
    <property type="project" value="UniProtKB-EC"/>
</dbReference>
<protein>
    <recommendedName>
        <fullName evidence="4 12">Aminomethyltransferase</fullName>
        <ecNumber evidence="4 12">2.1.2.10</ecNumber>
    </recommendedName>
    <alternativeName>
        <fullName evidence="9 12">Glycine cleavage system T protein</fullName>
    </alternativeName>
</protein>
<evidence type="ECO:0000256" key="8">
    <source>
        <dbReference type="ARBA" id="ARBA00023128"/>
    </source>
</evidence>
<dbReference type="GO" id="GO:0005739">
    <property type="term" value="C:mitochondrion"/>
    <property type="evidence" value="ECO:0007669"/>
    <property type="project" value="UniProtKB-SubCell"/>
</dbReference>
<dbReference type="Gene3D" id="3.30.1360.120">
    <property type="entry name" value="Probable tRNA modification gtpase trme, domain 1"/>
    <property type="match status" value="1"/>
</dbReference>
<dbReference type="InterPro" id="IPR006222">
    <property type="entry name" value="GCVT_N"/>
</dbReference>
<dbReference type="Pfam" id="PF08669">
    <property type="entry name" value="GCV_T_C"/>
    <property type="match status" value="1"/>
</dbReference>
<keyword evidence="5 12" id="KW-0032">Aminotransferase</keyword>
<sequence length="415" mass="45795">MALFSKLPNRIAGSSCICNLARCSRSQNKANLNRAFANNANSTPLLKTPLYDLHLAHGASMHPFAGFSMPITYETQSIVESNKWVRSQAGLFDVSHMVQHIFTGKDVTAFLERITPTDVRELAPYSSVYSMFLNNNGGIVDDIIITKHTDDKYYIVTNAACRAGDLAFLEEQKKLHGLSDISHEILEEWGLIALQGPRAAEALQGLTDFDLTQLKFGNVGLVPVKGSKYWVSRSGYTGEDGFEISIPNEETLGFTERLLGESHSVVKLAGLAVRDALRLEAGLCLYGQDLDETTTPIQASLSWVVGKRRRLEGGFNGYEVIAEELKNGTSRRRVGFLSDGPPAREGSKIYEETSVKLIGVVTSGLPSPTVGRNIAMGYIEKSFMKRGTEVLFDIRSRKRPGTVAKMPFVPTKYYR</sequence>
<dbReference type="Gene3D" id="3.30.70.1400">
    <property type="entry name" value="Aminomethyltransferase beta-barrel domains"/>
    <property type="match status" value="1"/>
</dbReference>
<dbReference type="Proteomes" id="UP000094385">
    <property type="component" value="Unassembled WGS sequence"/>
</dbReference>
<gene>
    <name evidence="15" type="ORF">LIPSTDRAFT_70973</name>
</gene>
<dbReference type="InterPro" id="IPR027266">
    <property type="entry name" value="TrmE/GcvT-like"/>
</dbReference>
<dbReference type="PIRSF" id="PIRSF006487">
    <property type="entry name" value="GcvT"/>
    <property type="match status" value="1"/>
</dbReference>
<dbReference type="SUPFAM" id="SSF101790">
    <property type="entry name" value="Aminomethyltransferase beta-barrel domain"/>
    <property type="match status" value="1"/>
</dbReference>
<dbReference type="NCBIfam" id="TIGR00528">
    <property type="entry name" value="gcvT"/>
    <property type="match status" value="1"/>
</dbReference>
<dbReference type="EC" id="2.1.2.10" evidence="4 12"/>
<dbReference type="FunFam" id="3.30.70.1400:FF:000001">
    <property type="entry name" value="Aminomethyltransferase"/>
    <property type="match status" value="1"/>
</dbReference>
<dbReference type="Gene3D" id="2.40.30.110">
    <property type="entry name" value="Aminomethyltransferase beta-barrel domains"/>
    <property type="match status" value="1"/>
</dbReference>
<dbReference type="InterPro" id="IPR006223">
    <property type="entry name" value="GcvT"/>
</dbReference>
<dbReference type="FunFam" id="4.10.1250.10:FF:000002">
    <property type="entry name" value="Aminomethyltransferase"/>
    <property type="match status" value="1"/>
</dbReference>
<dbReference type="InterPro" id="IPR029043">
    <property type="entry name" value="GcvT/YgfZ_C"/>
</dbReference>
<keyword evidence="8 12" id="KW-0496">Mitochondrion</keyword>
<evidence type="ECO:0000256" key="9">
    <source>
        <dbReference type="ARBA" id="ARBA00031395"/>
    </source>
</evidence>
<dbReference type="SUPFAM" id="SSF103025">
    <property type="entry name" value="Folate-binding domain"/>
    <property type="match status" value="1"/>
</dbReference>
<evidence type="ECO:0000313" key="16">
    <source>
        <dbReference type="Proteomes" id="UP000094385"/>
    </source>
</evidence>
<dbReference type="FunFam" id="2.40.30.110:FF:000002">
    <property type="entry name" value="Aminomethyltransferase"/>
    <property type="match status" value="1"/>
</dbReference>
<comment type="catalytic activity">
    <reaction evidence="10 12">
        <text>N(6)-[(R)-S(8)-aminomethyldihydrolipoyl]-L-lysyl-[protein] + (6S)-5,6,7,8-tetrahydrofolate = N(6)-[(R)-dihydrolipoyl]-L-lysyl-[protein] + (6R)-5,10-methylene-5,6,7,8-tetrahydrofolate + NH4(+)</text>
        <dbReference type="Rhea" id="RHEA:16945"/>
        <dbReference type="Rhea" id="RHEA-COMP:10475"/>
        <dbReference type="Rhea" id="RHEA-COMP:10492"/>
        <dbReference type="ChEBI" id="CHEBI:15636"/>
        <dbReference type="ChEBI" id="CHEBI:28938"/>
        <dbReference type="ChEBI" id="CHEBI:57453"/>
        <dbReference type="ChEBI" id="CHEBI:83100"/>
        <dbReference type="ChEBI" id="CHEBI:83143"/>
        <dbReference type="EC" id="2.1.2.10"/>
    </reaction>
</comment>
<dbReference type="OrthoDB" id="10263536at2759"/>
<dbReference type="GO" id="GO:0006730">
    <property type="term" value="P:one-carbon metabolic process"/>
    <property type="evidence" value="ECO:0007669"/>
    <property type="project" value="EnsemblFungi"/>
</dbReference>
<proteinExistence type="inferred from homology"/>
<evidence type="ECO:0000256" key="11">
    <source>
        <dbReference type="PIRSR" id="PIRSR006487-1"/>
    </source>
</evidence>
<comment type="subcellular location">
    <subcellularLocation>
        <location evidence="1 12">Mitochondrion</location>
    </subcellularLocation>
</comment>
<evidence type="ECO:0000256" key="1">
    <source>
        <dbReference type="ARBA" id="ARBA00004173"/>
    </source>
</evidence>
<evidence type="ECO:0000256" key="10">
    <source>
        <dbReference type="ARBA" id="ARBA00047665"/>
    </source>
</evidence>
<evidence type="ECO:0000256" key="2">
    <source>
        <dbReference type="ARBA" id="ARBA00008609"/>
    </source>
</evidence>
<evidence type="ECO:0000313" key="15">
    <source>
        <dbReference type="EMBL" id="ODQ73894.1"/>
    </source>
</evidence>
<evidence type="ECO:0000256" key="7">
    <source>
        <dbReference type="ARBA" id="ARBA00022946"/>
    </source>
</evidence>
<keyword evidence="6 12" id="KW-0808">Transferase</keyword>
<dbReference type="InterPro" id="IPR028896">
    <property type="entry name" value="GcvT/YgfZ/DmdA"/>
</dbReference>
<feature type="domain" description="Aminomethyltransferase C-terminal" evidence="14">
    <location>
        <begin position="331"/>
        <end position="409"/>
    </location>
</feature>
<dbReference type="GO" id="GO:0008483">
    <property type="term" value="F:transaminase activity"/>
    <property type="evidence" value="ECO:0007669"/>
    <property type="project" value="UniProtKB-KW"/>
</dbReference>
<dbReference type="PANTHER" id="PTHR43757:SF2">
    <property type="entry name" value="AMINOMETHYLTRANSFERASE, MITOCHONDRIAL"/>
    <property type="match status" value="1"/>
</dbReference>
<feature type="domain" description="GCVT N-terminal" evidence="13">
    <location>
        <begin position="50"/>
        <end position="307"/>
    </location>
</feature>
<dbReference type="NCBIfam" id="NF001567">
    <property type="entry name" value="PRK00389.1"/>
    <property type="match status" value="1"/>
</dbReference>
<reference evidence="15 16" key="1">
    <citation type="journal article" date="2016" name="Proc. Natl. Acad. Sci. U.S.A.">
        <title>Comparative genomics of biotechnologically important yeasts.</title>
        <authorList>
            <person name="Riley R."/>
            <person name="Haridas S."/>
            <person name="Wolfe K.H."/>
            <person name="Lopes M.R."/>
            <person name="Hittinger C.T."/>
            <person name="Goeker M."/>
            <person name="Salamov A.A."/>
            <person name="Wisecaver J.H."/>
            <person name="Long T.M."/>
            <person name="Calvey C.H."/>
            <person name="Aerts A.L."/>
            <person name="Barry K.W."/>
            <person name="Choi C."/>
            <person name="Clum A."/>
            <person name="Coughlan A.Y."/>
            <person name="Deshpande S."/>
            <person name="Douglass A.P."/>
            <person name="Hanson S.J."/>
            <person name="Klenk H.-P."/>
            <person name="LaButti K.M."/>
            <person name="Lapidus A."/>
            <person name="Lindquist E.A."/>
            <person name="Lipzen A.M."/>
            <person name="Meier-Kolthoff J.P."/>
            <person name="Ohm R.A."/>
            <person name="Otillar R.P."/>
            <person name="Pangilinan J.L."/>
            <person name="Peng Y."/>
            <person name="Rokas A."/>
            <person name="Rosa C.A."/>
            <person name="Scheuner C."/>
            <person name="Sibirny A.A."/>
            <person name="Slot J.C."/>
            <person name="Stielow J.B."/>
            <person name="Sun H."/>
            <person name="Kurtzman C.P."/>
            <person name="Blackwell M."/>
            <person name="Grigoriev I.V."/>
            <person name="Jeffries T.W."/>
        </authorList>
    </citation>
    <scope>NUCLEOTIDE SEQUENCE [LARGE SCALE GENOMIC DNA]</scope>
    <source>
        <strain evidence="15 16">NRRL Y-11557</strain>
    </source>
</reference>